<sequence length="407" mass="46146">MNANKPLNVIAIDDNGLILTQLRLLLSQSYDIHFSGFNNGPDALIHIKDNAADLIFLDLNMPQMDGIEVLRHLSDLNISASIVLLSGEDNTIIKMAKNLAHLRNLNVITGIDKPVTASQIKQLMESLFSLSHRQASSLQPHSFHVDELQHAIKDKQMCLYLQPKVSLSTEEFVGAEFLIRWNHPDFGTLSPYYFIDLIEHSDLVHDFSIFVVNEAFEFIEQHFELLQDLAFNINLSVKNLEDLQLPERLADLANSYNVPPSMIVFEVTESLLIENLTQSLDVLLRLRLKGFSLAIDDFGTGYSSIKQLSQIPFCELKLDRCFIHDCAIDSDKQAIIEATVALAQKLNLKVVAEGIEQQQDLAFLNNYKIDYGQGYLFALPLEKVQFLKTLEQQSDYDQRKSRGRLRG</sequence>
<keyword evidence="1" id="KW-0597">Phosphoprotein</keyword>
<feature type="modified residue" description="4-aspartylphosphate" evidence="1">
    <location>
        <position position="58"/>
    </location>
</feature>
<accession>A0A849V918</accession>
<evidence type="ECO:0000259" key="2">
    <source>
        <dbReference type="PROSITE" id="PS50110"/>
    </source>
</evidence>
<name>A0A849V918_9GAMM</name>
<dbReference type="Pfam" id="PF00563">
    <property type="entry name" value="EAL"/>
    <property type="match status" value="1"/>
</dbReference>
<evidence type="ECO:0000256" key="1">
    <source>
        <dbReference type="PROSITE-ProRule" id="PRU00169"/>
    </source>
</evidence>
<gene>
    <name evidence="4" type="ORF">HG263_05890</name>
</gene>
<dbReference type="InterPro" id="IPR001789">
    <property type="entry name" value="Sig_transdc_resp-reg_receiver"/>
</dbReference>
<dbReference type="InterPro" id="IPR011006">
    <property type="entry name" value="CheY-like_superfamily"/>
</dbReference>
<dbReference type="Gene3D" id="3.40.50.2300">
    <property type="match status" value="1"/>
</dbReference>
<dbReference type="Gene3D" id="3.20.20.450">
    <property type="entry name" value="EAL domain"/>
    <property type="match status" value="1"/>
</dbReference>
<evidence type="ECO:0000259" key="3">
    <source>
        <dbReference type="PROSITE" id="PS50883"/>
    </source>
</evidence>
<dbReference type="InterPro" id="IPR001633">
    <property type="entry name" value="EAL_dom"/>
</dbReference>
<dbReference type="InterPro" id="IPR035919">
    <property type="entry name" value="EAL_sf"/>
</dbReference>
<proteinExistence type="predicted"/>
<dbReference type="AlphaFoldDB" id="A0A849V918"/>
<protein>
    <submittedName>
        <fullName evidence="4">EAL domain-containing response regulator</fullName>
    </submittedName>
</protein>
<dbReference type="CDD" id="cd01948">
    <property type="entry name" value="EAL"/>
    <property type="match status" value="1"/>
</dbReference>
<dbReference type="Pfam" id="PF00072">
    <property type="entry name" value="Response_reg"/>
    <property type="match status" value="1"/>
</dbReference>
<dbReference type="PANTHER" id="PTHR33121:SF71">
    <property type="entry name" value="OXYGEN SENSOR PROTEIN DOSP"/>
    <property type="match status" value="1"/>
</dbReference>
<comment type="caution">
    <text evidence="4">The sequence shown here is derived from an EMBL/GenBank/DDBJ whole genome shotgun (WGS) entry which is preliminary data.</text>
</comment>
<evidence type="ECO:0000313" key="4">
    <source>
        <dbReference type="EMBL" id="NOU50069.1"/>
    </source>
</evidence>
<dbReference type="PANTHER" id="PTHR33121">
    <property type="entry name" value="CYCLIC DI-GMP PHOSPHODIESTERASE PDEF"/>
    <property type="match status" value="1"/>
</dbReference>
<dbReference type="SMART" id="SM00448">
    <property type="entry name" value="REC"/>
    <property type="match status" value="1"/>
</dbReference>
<feature type="domain" description="Response regulatory" evidence="2">
    <location>
        <begin position="8"/>
        <end position="128"/>
    </location>
</feature>
<dbReference type="GO" id="GO:0000160">
    <property type="term" value="P:phosphorelay signal transduction system"/>
    <property type="evidence" value="ECO:0007669"/>
    <property type="project" value="InterPro"/>
</dbReference>
<dbReference type="RefSeq" id="WP_171625150.1">
    <property type="nucleotide sequence ID" value="NZ_JABBPG010000002.1"/>
</dbReference>
<dbReference type="InterPro" id="IPR050706">
    <property type="entry name" value="Cyclic-di-GMP_PDE-like"/>
</dbReference>
<reference evidence="4 5" key="1">
    <citation type="submission" date="2020-04" db="EMBL/GenBank/DDBJ databases">
        <title>Pseudoalteromonas caenipelagi sp. nov., isolated from a tidal flat.</title>
        <authorList>
            <person name="Park S."/>
            <person name="Yoon J.-H."/>
        </authorList>
    </citation>
    <scope>NUCLEOTIDE SEQUENCE [LARGE SCALE GENOMIC DNA]</scope>
    <source>
        <strain evidence="4 5">JBTF-M23</strain>
    </source>
</reference>
<organism evidence="4 5">
    <name type="scientific">Pseudoalteromonas caenipelagi</name>
    <dbReference type="NCBI Taxonomy" id="2726988"/>
    <lineage>
        <taxon>Bacteria</taxon>
        <taxon>Pseudomonadati</taxon>
        <taxon>Pseudomonadota</taxon>
        <taxon>Gammaproteobacteria</taxon>
        <taxon>Alteromonadales</taxon>
        <taxon>Pseudoalteromonadaceae</taxon>
        <taxon>Pseudoalteromonas</taxon>
    </lineage>
</organism>
<dbReference type="GO" id="GO:0071111">
    <property type="term" value="F:cyclic-guanylate-specific phosphodiesterase activity"/>
    <property type="evidence" value="ECO:0007669"/>
    <property type="project" value="InterPro"/>
</dbReference>
<keyword evidence="5" id="KW-1185">Reference proteome</keyword>
<dbReference type="SMART" id="SM00052">
    <property type="entry name" value="EAL"/>
    <property type="match status" value="1"/>
</dbReference>
<dbReference type="PROSITE" id="PS50883">
    <property type="entry name" value="EAL"/>
    <property type="match status" value="1"/>
</dbReference>
<dbReference type="Proteomes" id="UP000586305">
    <property type="component" value="Unassembled WGS sequence"/>
</dbReference>
<dbReference type="EMBL" id="JABBPG010000002">
    <property type="protein sequence ID" value="NOU50069.1"/>
    <property type="molecule type" value="Genomic_DNA"/>
</dbReference>
<evidence type="ECO:0000313" key="5">
    <source>
        <dbReference type="Proteomes" id="UP000586305"/>
    </source>
</evidence>
<feature type="domain" description="EAL" evidence="3">
    <location>
        <begin position="141"/>
        <end position="394"/>
    </location>
</feature>
<dbReference type="SUPFAM" id="SSF52172">
    <property type="entry name" value="CheY-like"/>
    <property type="match status" value="1"/>
</dbReference>
<dbReference type="PROSITE" id="PS50110">
    <property type="entry name" value="RESPONSE_REGULATORY"/>
    <property type="match status" value="1"/>
</dbReference>
<dbReference type="SUPFAM" id="SSF141868">
    <property type="entry name" value="EAL domain-like"/>
    <property type="match status" value="1"/>
</dbReference>